<name>A0A8J5XK69_DIALT</name>
<proteinExistence type="predicted"/>
<feature type="region of interest" description="Disordered" evidence="1">
    <location>
        <begin position="82"/>
        <end position="114"/>
    </location>
</feature>
<protein>
    <submittedName>
        <fullName evidence="2">Uncharacterized protein</fullName>
    </submittedName>
</protein>
<reference evidence="2" key="1">
    <citation type="submission" date="2021-05" db="EMBL/GenBank/DDBJ databases">
        <title>The genome of the haptophyte Pavlova lutheri (Diacronema luteri, Pavlovales) - a model for lipid biosynthesis in eukaryotic algae.</title>
        <authorList>
            <person name="Hulatt C.J."/>
            <person name="Posewitz M.C."/>
        </authorList>
    </citation>
    <scope>NUCLEOTIDE SEQUENCE</scope>
    <source>
        <strain evidence="2">NIVA-4/92</strain>
    </source>
</reference>
<feature type="region of interest" description="Disordered" evidence="1">
    <location>
        <begin position="136"/>
        <end position="162"/>
    </location>
</feature>
<evidence type="ECO:0000313" key="2">
    <source>
        <dbReference type="EMBL" id="KAG8466198.1"/>
    </source>
</evidence>
<dbReference type="OrthoDB" id="10565135at2759"/>
<gene>
    <name evidence="2" type="ORF">KFE25_001954</name>
</gene>
<evidence type="ECO:0000313" key="3">
    <source>
        <dbReference type="Proteomes" id="UP000751190"/>
    </source>
</evidence>
<dbReference type="AlphaFoldDB" id="A0A8J5XK69"/>
<keyword evidence="3" id="KW-1185">Reference proteome</keyword>
<comment type="caution">
    <text evidence="2">The sequence shown here is derived from an EMBL/GenBank/DDBJ whole genome shotgun (WGS) entry which is preliminary data.</text>
</comment>
<dbReference type="Proteomes" id="UP000751190">
    <property type="component" value="Unassembled WGS sequence"/>
</dbReference>
<organism evidence="2 3">
    <name type="scientific">Diacronema lutheri</name>
    <name type="common">Unicellular marine alga</name>
    <name type="synonym">Monochrysis lutheri</name>
    <dbReference type="NCBI Taxonomy" id="2081491"/>
    <lineage>
        <taxon>Eukaryota</taxon>
        <taxon>Haptista</taxon>
        <taxon>Haptophyta</taxon>
        <taxon>Pavlovophyceae</taxon>
        <taxon>Pavlovales</taxon>
        <taxon>Pavlovaceae</taxon>
        <taxon>Diacronema</taxon>
    </lineage>
</organism>
<evidence type="ECO:0000256" key="1">
    <source>
        <dbReference type="SAM" id="MobiDB-lite"/>
    </source>
</evidence>
<accession>A0A8J5XK69</accession>
<dbReference type="EMBL" id="JAGTXO010000008">
    <property type="protein sequence ID" value="KAG8466198.1"/>
    <property type="molecule type" value="Genomic_DNA"/>
</dbReference>
<sequence length="162" mass="17220">MSASVIVIFDELYAQYVREGRVDPSSDPRPAFGRAHAAIAPAKGAAGHVVSSHEAPRPRAAARPALDCAVIGRVSLPLLDAAAHGPRVPDTPPDERMHGERATTVGDEDASLLPEPPTLGGWFVNRRQTLDDEASPNAIARPVGPEEAQSAITDAAWPQWLR</sequence>